<evidence type="ECO:0000313" key="6">
    <source>
        <dbReference type="Proteomes" id="UP000266118"/>
    </source>
</evidence>
<dbReference type="OrthoDB" id="279010at2"/>
<name>A0A386HKN5_9BACT</name>
<dbReference type="Pfam" id="PF03965">
    <property type="entry name" value="Penicillinase_R"/>
    <property type="match status" value="1"/>
</dbReference>
<comment type="similarity">
    <text evidence="1">Belongs to the BlaI transcriptional regulatory family.</text>
</comment>
<dbReference type="SUPFAM" id="SSF46785">
    <property type="entry name" value="Winged helix' DNA-binding domain"/>
    <property type="match status" value="1"/>
</dbReference>
<proteinExistence type="inferred from homology"/>
<organism evidence="5 6">
    <name type="scientific">Arachidicoccus soli</name>
    <dbReference type="NCBI Taxonomy" id="2341117"/>
    <lineage>
        <taxon>Bacteria</taxon>
        <taxon>Pseudomonadati</taxon>
        <taxon>Bacteroidota</taxon>
        <taxon>Chitinophagia</taxon>
        <taxon>Chitinophagales</taxon>
        <taxon>Chitinophagaceae</taxon>
        <taxon>Arachidicoccus</taxon>
    </lineage>
</organism>
<dbReference type="InterPro" id="IPR005650">
    <property type="entry name" value="BlaI_family"/>
</dbReference>
<dbReference type="GO" id="GO:0045892">
    <property type="term" value="P:negative regulation of DNA-templated transcription"/>
    <property type="evidence" value="ECO:0007669"/>
    <property type="project" value="InterPro"/>
</dbReference>
<dbReference type="InterPro" id="IPR036388">
    <property type="entry name" value="WH-like_DNA-bd_sf"/>
</dbReference>
<evidence type="ECO:0000256" key="3">
    <source>
        <dbReference type="ARBA" id="ARBA00023125"/>
    </source>
</evidence>
<reference evidence="5 6" key="1">
    <citation type="submission" date="2018-09" db="EMBL/GenBank/DDBJ databases">
        <title>Arachidicoccus sp. nov., a bacterium isolated from soil.</title>
        <authorList>
            <person name="Weon H.-Y."/>
            <person name="Kwon S.-W."/>
            <person name="Lee S.A."/>
        </authorList>
    </citation>
    <scope>NUCLEOTIDE SEQUENCE [LARGE SCALE GENOMIC DNA]</scope>
    <source>
        <strain evidence="5 6">KIS59-12</strain>
    </source>
</reference>
<dbReference type="EMBL" id="CP032489">
    <property type="protein sequence ID" value="AYD46186.1"/>
    <property type="molecule type" value="Genomic_DNA"/>
</dbReference>
<dbReference type="Gene3D" id="1.10.4040.10">
    <property type="entry name" value="Penicillinase repressor domain"/>
    <property type="match status" value="1"/>
</dbReference>
<evidence type="ECO:0000256" key="2">
    <source>
        <dbReference type="ARBA" id="ARBA00023015"/>
    </source>
</evidence>
<dbReference type="AlphaFoldDB" id="A0A386HKN5"/>
<gene>
    <name evidence="5" type="ORF">D6B99_00260</name>
</gene>
<dbReference type="KEGG" id="ark:D6B99_00260"/>
<evidence type="ECO:0000256" key="1">
    <source>
        <dbReference type="ARBA" id="ARBA00011046"/>
    </source>
</evidence>
<dbReference type="Proteomes" id="UP000266118">
    <property type="component" value="Chromosome"/>
</dbReference>
<keyword evidence="3" id="KW-0238">DNA-binding</keyword>
<dbReference type="GO" id="GO:0003677">
    <property type="term" value="F:DNA binding"/>
    <property type="evidence" value="ECO:0007669"/>
    <property type="project" value="UniProtKB-KW"/>
</dbReference>
<evidence type="ECO:0000313" key="5">
    <source>
        <dbReference type="EMBL" id="AYD46186.1"/>
    </source>
</evidence>
<keyword evidence="2" id="KW-0805">Transcription regulation</keyword>
<keyword evidence="6" id="KW-1185">Reference proteome</keyword>
<protein>
    <submittedName>
        <fullName evidence="5">BlaI/MecI/CopY family transcriptional regulator</fullName>
    </submittedName>
</protein>
<dbReference type="RefSeq" id="WP_119983944.1">
    <property type="nucleotide sequence ID" value="NZ_CP032489.1"/>
</dbReference>
<dbReference type="InterPro" id="IPR036390">
    <property type="entry name" value="WH_DNA-bd_sf"/>
</dbReference>
<accession>A0A386HKN5</accession>
<evidence type="ECO:0000256" key="4">
    <source>
        <dbReference type="ARBA" id="ARBA00023163"/>
    </source>
</evidence>
<keyword evidence="4" id="KW-0804">Transcription</keyword>
<sequence length="139" mass="15743">MQNPIKPTNSELEILQILWEKGPCSVREVHEILEAKKAVGYTTTLKLMQIMCEKNILARDVSAKTHVYKTAISQKTTQRQAVQKMIQTMFKGSPSGLVMQALGNHNTSKEELDAIRSYLNELENSLPLDTTKNKTKKQK</sequence>
<dbReference type="PIRSF" id="PIRSF019455">
    <property type="entry name" value="CopR_AtkY"/>
    <property type="match status" value="1"/>
</dbReference>
<dbReference type="Gene3D" id="1.10.10.10">
    <property type="entry name" value="Winged helix-like DNA-binding domain superfamily/Winged helix DNA-binding domain"/>
    <property type="match status" value="1"/>
</dbReference>